<accession>Q9ZUP8</accession>
<evidence type="ECO:0000313" key="4">
    <source>
        <dbReference type="Araport" id="AT2G12290"/>
    </source>
</evidence>
<dbReference type="GO" id="GO:0043067">
    <property type="term" value="P:regulation of programmed cell death"/>
    <property type="evidence" value="ECO:0000318"/>
    <property type="project" value="GO_Central"/>
</dbReference>
<keyword evidence="8" id="KW-1185">Reference proteome</keyword>
<dbReference type="eggNOG" id="KOG1100">
    <property type="taxonomic scope" value="Eukaryota"/>
</dbReference>
<reference evidence="7" key="5">
    <citation type="submission" date="2011-02" db="EMBL/GenBank/DDBJ databases">
        <authorList>
            <consortium name="TAIR"/>
            <person name="Swarbreck D."/>
            <person name="Lamesch P."/>
            <person name="Wilks C."/>
            <person name="Huala E."/>
        </authorList>
    </citation>
    <scope>NUCLEOTIDE SEQUENCE</scope>
</reference>
<evidence type="ECO:0000256" key="3">
    <source>
        <dbReference type="ARBA" id="ARBA00022833"/>
    </source>
</evidence>
<reference evidence="6" key="4">
    <citation type="submission" date="2006-11" db="EMBL/GenBank/DDBJ databases">
        <title>Arabidopsis ORF clones.</title>
        <authorList>
            <person name="Bautista V.R."/>
            <person name="Kim C.J."/>
            <person name="Chen H."/>
            <person name="Quinitio C."/>
            <person name="Ecker J.R."/>
        </authorList>
    </citation>
    <scope>NUCLEOTIDE SEQUENCE</scope>
</reference>
<dbReference type="DNASU" id="815700"/>
<dbReference type="PANTHER" id="PTHR42647">
    <property type="entry name" value="SBP (S-RIBONUCLEASE BINDING PROTEIN) FAMILY PROTEIN"/>
    <property type="match status" value="1"/>
</dbReference>
<sequence>MICNNQREFDNSLKCYQTALVTSQWTVRIRNLNWVLQEKVKSLYVEYQIWRGIDQTNKANPNTLRTNLDQVLAQLETFPTASASPIDSGSAGQLTPFHRSHFHPYKDNKRMRFPSNKEGGLCNSLLSSHYEWC</sequence>
<dbReference type="HOGENOM" id="CLU_1909544_0_0_1"/>
<reference evidence="7" key="6">
    <citation type="submission" date="2016-05" db="EMBL/GenBank/DDBJ databases">
        <authorList>
            <person name="Krishnakumar V."/>
            <person name="Cheng C.-Y."/>
            <person name="Chan A.P."/>
            <person name="Schobel S."/>
            <person name="Kim M."/>
            <person name="Ferlanti E.S."/>
            <person name="Belyaeva I."/>
            <person name="Rosen B.D."/>
            <person name="Micklem G."/>
            <person name="Miller J.R."/>
            <person name="Vaughn M."/>
            <person name="Town C.D."/>
        </authorList>
    </citation>
    <scope>NUCLEOTIDE SEQUENCE</scope>
</reference>
<evidence type="ECO:0000313" key="6">
    <source>
        <dbReference type="EMBL" id="ABK32175.1"/>
    </source>
</evidence>
<evidence type="ECO:0000256" key="1">
    <source>
        <dbReference type="ARBA" id="ARBA00022723"/>
    </source>
</evidence>
<dbReference type="Proteomes" id="UP000006548">
    <property type="component" value="Chromosome 2"/>
</dbReference>
<reference evidence="8" key="7">
    <citation type="journal article" date="2017" name="Plant J.">
        <title>Araport11: a complete reannotation of the Arabidopsis thaliana reference genome.</title>
        <authorList>
            <person name="Cheng C.Y."/>
            <person name="Krishnakumar V."/>
            <person name="Chan A.P."/>
            <person name="Thibaud-Nissen F."/>
            <person name="Schobel S."/>
            <person name="Town C.D."/>
        </authorList>
    </citation>
    <scope>GENOME REANNOTATION</scope>
    <source>
        <strain evidence="8">cv. Columbia</strain>
    </source>
</reference>
<evidence type="ECO:0000313" key="7">
    <source>
        <dbReference type="EMBL" id="AEC06195.1"/>
    </source>
</evidence>
<dbReference type="GO" id="GO:0008270">
    <property type="term" value="F:zinc ion binding"/>
    <property type="evidence" value="ECO:0007669"/>
    <property type="project" value="UniProtKB-KW"/>
</dbReference>
<keyword evidence="2" id="KW-0863">Zinc-finger</keyword>
<evidence type="ECO:0000313" key="5">
    <source>
        <dbReference type="EMBL" id="AAC97241.1"/>
    </source>
</evidence>
<dbReference type="STRING" id="3702.Q9ZUP8"/>
<dbReference type="SMR" id="Q9ZUP8"/>
<proteinExistence type="evidence at transcript level"/>
<evidence type="ECO:0000313" key="8">
    <source>
        <dbReference type="Proteomes" id="UP000006548"/>
    </source>
</evidence>
<dbReference type="GO" id="GO:0004842">
    <property type="term" value="F:ubiquitin-protein transferase activity"/>
    <property type="evidence" value="ECO:0000318"/>
    <property type="project" value="GO_Central"/>
</dbReference>
<name>Q9ZUP8_ARATH</name>
<dbReference type="GeneID" id="815700"/>
<dbReference type="PaxDb" id="3702-AT2G12290.1"/>
<dbReference type="AlphaFoldDB" id="Q9ZUP8"/>
<reference evidence="5" key="2">
    <citation type="submission" date="2000-03" db="EMBL/GenBank/DDBJ databases">
        <authorList>
            <person name="Rounsley S.D."/>
            <person name="Lin X."/>
            <person name="Kaul S."/>
            <person name="Shea T.P."/>
            <person name="Fujii C.Y."/>
            <person name="Mason T.M."/>
            <person name="Shen M."/>
            <person name="Ronning C.M."/>
            <person name="Fraser C.M."/>
            <person name="Somerville C.R."/>
            <person name="Venter J.C."/>
        </authorList>
    </citation>
    <scope>NUCLEOTIDE SEQUENCE</scope>
</reference>
<reference evidence="5" key="3">
    <citation type="submission" date="2002-02" db="EMBL/GenBank/DDBJ databases">
        <authorList>
            <person name="Town C.D."/>
            <person name="Kaul S."/>
        </authorList>
    </citation>
    <scope>NUCLEOTIDE SEQUENCE</scope>
</reference>
<protein>
    <submittedName>
        <fullName evidence="6">At2g12290</fullName>
    </submittedName>
</protein>
<dbReference type="EMBL" id="AC005897">
    <property type="protein sequence ID" value="AAC97241.1"/>
    <property type="molecule type" value="Genomic_DNA"/>
</dbReference>
<dbReference type="Araport" id="AT2G12290"/>
<dbReference type="EMBL" id="CP002685">
    <property type="protein sequence ID" value="AEC06195.1"/>
    <property type="molecule type" value="Genomic_DNA"/>
</dbReference>
<dbReference type="IntAct" id="Q9ZUP8">
    <property type="interactions" value="1"/>
</dbReference>
<keyword evidence="1" id="KW-0479">Metal-binding</keyword>
<dbReference type="KEGG" id="ath:AT2G12290"/>
<evidence type="ECO:0000256" key="2">
    <source>
        <dbReference type="ARBA" id="ARBA00022771"/>
    </source>
</evidence>
<keyword evidence="3" id="KW-0862">Zinc</keyword>
<dbReference type="PANTHER" id="PTHR42647:SF54">
    <property type="entry name" value="E3 UBIQUITIN-PROTEIN LIGASE BOI"/>
    <property type="match status" value="1"/>
</dbReference>
<dbReference type="EMBL" id="BT029361">
    <property type="protein sequence ID" value="ABK32175.1"/>
    <property type="molecule type" value="mRNA"/>
</dbReference>
<reference evidence="7 8" key="1">
    <citation type="journal article" date="1999" name="Nature">
        <title>Sequence and analysis of chromosome 2 of the plant Arabidopsis thaliana.</title>
        <authorList>
            <person name="Lin X."/>
            <person name="Kaul S."/>
            <person name="Rounsley S."/>
            <person name="Shea T.P."/>
            <person name="Benito M.I."/>
            <person name="Town C.D."/>
            <person name="Fujii C.Y."/>
            <person name="Mason T."/>
            <person name="Bowman C.L."/>
            <person name="Barnstead M."/>
            <person name="Feldblyum T.V."/>
            <person name="Buell C.R."/>
            <person name="Ketchum K.A."/>
            <person name="Lee J."/>
            <person name="Ronning C.M."/>
            <person name="Koo H.L."/>
            <person name="Moffat K.S."/>
            <person name="Cronin L.A."/>
            <person name="Shen M."/>
            <person name="Pai G."/>
            <person name="Van Aken S."/>
            <person name="Umayam L."/>
            <person name="Tallon L.J."/>
            <person name="Gill J.E."/>
            <person name="Adams M.D."/>
            <person name="Carrera A.J."/>
            <person name="Creasy T.H."/>
            <person name="Goodman H.M."/>
            <person name="Somerville C.R."/>
            <person name="Copenhaver G.P."/>
            <person name="Preuss D."/>
            <person name="Nierman W.C."/>
            <person name="White O."/>
            <person name="Eisen J.A."/>
            <person name="Salzberg S.L."/>
            <person name="Fraser C.M."/>
            <person name="Venter J.C."/>
        </authorList>
    </citation>
    <scope>NUCLEOTIDE SEQUENCE [LARGE SCALE GENOMIC DNA]</scope>
    <source>
        <strain evidence="8">cv. Columbia</strain>
    </source>
</reference>
<dbReference type="TAIR" id="AT2G12290"/>
<gene>
    <name evidence="4 7" type="ordered locus">At2g12290</name>
    <name evidence="7" type="ORF">T10J7.27</name>
    <name evidence="7" type="ORF">T10J7_27</name>
</gene>
<organism evidence="5">
    <name type="scientific">Arabidopsis thaliana</name>
    <name type="common">Mouse-ear cress</name>
    <dbReference type="NCBI Taxonomy" id="3702"/>
    <lineage>
        <taxon>Eukaryota</taxon>
        <taxon>Viridiplantae</taxon>
        <taxon>Streptophyta</taxon>
        <taxon>Embryophyta</taxon>
        <taxon>Tracheophyta</taxon>
        <taxon>Spermatophyta</taxon>
        <taxon>Magnoliopsida</taxon>
        <taxon>eudicotyledons</taxon>
        <taxon>Gunneridae</taxon>
        <taxon>Pentapetalae</taxon>
        <taxon>rosids</taxon>
        <taxon>malvids</taxon>
        <taxon>Brassicales</taxon>
        <taxon>Brassicaceae</taxon>
        <taxon>Camelineae</taxon>
        <taxon>Arabidopsis</taxon>
    </lineage>
</organism>
<dbReference type="PIR" id="E84502">
    <property type="entry name" value="E84502"/>
</dbReference>